<gene>
    <name evidence="1" type="ORF">FH063_003192</name>
</gene>
<name>A0A5B0KMF3_9PROT</name>
<evidence type="ECO:0000313" key="2">
    <source>
        <dbReference type="Proteomes" id="UP000325333"/>
    </source>
</evidence>
<organism evidence="1 2">
    <name type="scientific">Azospirillum argentinense</name>
    <dbReference type="NCBI Taxonomy" id="2970906"/>
    <lineage>
        <taxon>Bacteria</taxon>
        <taxon>Pseudomonadati</taxon>
        <taxon>Pseudomonadota</taxon>
        <taxon>Alphaproteobacteria</taxon>
        <taxon>Rhodospirillales</taxon>
        <taxon>Azospirillaceae</taxon>
        <taxon>Azospirillum</taxon>
    </lineage>
</organism>
<reference evidence="1 2" key="1">
    <citation type="submission" date="2019-07" db="EMBL/GenBank/DDBJ databases">
        <title>Genome sequencing of the stress-tolerant strain Azospirillum brasilense Az19.</title>
        <authorList>
            <person name="Maroniche G.A."/>
            <person name="Garcia J.E."/>
            <person name="Pagnussat L."/>
            <person name="Amenta M."/>
            <person name="Creus C.M."/>
        </authorList>
    </citation>
    <scope>NUCLEOTIDE SEQUENCE [LARGE SCALE GENOMIC DNA]</scope>
    <source>
        <strain evidence="1 2">Az19</strain>
    </source>
</reference>
<evidence type="ECO:0000313" key="1">
    <source>
        <dbReference type="EMBL" id="KAA1052996.1"/>
    </source>
</evidence>
<accession>A0A5B0KMF3</accession>
<dbReference type="Proteomes" id="UP000325333">
    <property type="component" value="Unassembled WGS sequence"/>
</dbReference>
<dbReference type="AlphaFoldDB" id="A0A5B0KMF3"/>
<protein>
    <submittedName>
        <fullName evidence="1">Uncharacterized protein</fullName>
    </submittedName>
</protein>
<comment type="caution">
    <text evidence="1">The sequence shown here is derived from an EMBL/GenBank/DDBJ whole genome shotgun (WGS) entry which is preliminary data.</text>
</comment>
<proteinExistence type="predicted"/>
<sequence length="197" mass="21313">MVLSQFEGRYLLVSAQHPALRTAFVEQFSKAARQRVCGAFSVEAHARPAEVATSAEPAQRAVEEREEVATIQRIIDAAPDSAAWGKRPTLQALYVGRVMTLAVDDRFAKPGARCGNCAALWETVIQHCPNCGSNAVEPVEDVVELALEKALAERRHSSWYAATGRDSCCATAARWRRCCADDAPGRRCSGGASHKSA</sequence>
<dbReference type="RefSeq" id="WP_149651415.1">
    <property type="nucleotide sequence ID" value="NZ_VEWN01000018.1"/>
</dbReference>
<dbReference type="EMBL" id="VEWN01000018">
    <property type="protein sequence ID" value="KAA1052996.1"/>
    <property type="molecule type" value="Genomic_DNA"/>
</dbReference>